<evidence type="ECO:0008006" key="5">
    <source>
        <dbReference type="Google" id="ProtNLM"/>
    </source>
</evidence>
<feature type="transmembrane region" description="Helical" evidence="2">
    <location>
        <begin position="30"/>
        <end position="47"/>
    </location>
</feature>
<keyword evidence="4" id="KW-1185">Reference proteome</keyword>
<dbReference type="InParanoid" id="A0A078BDM6"/>
<keyword evidence="2" id="KW-0812">Transmembrane</keyword>
<dbReference type="PANTHER" id="PTHR33589">
    <property type="entry name" value="OS11G0524900 PROTEIN"/>
    <property type="match status" value="1"/>
</dbReference>
<evidence type="ECO:0000313" key="3">
    <source>
        <dbReference type="EMBL" id="CDW91688.1"/>
    </source>
</evidence>
<name>A0A078BDM6_STYLE</name>
<organism evidence="3 4">
    <name type="scientific">Stylonychia lemnae</name>
    <name type="common">Ciliate</name>
    <dbReference type="NCBI Taxonomy" id="5949"/>
    <lineage>
        <taxon>Eukaryota</taxon>
        <taxon>Sar</taxon>
        <taxon>Alveolata</taxon>
        <taxon>Ciliophora</taxon>
        <taxon>Intramacronucleata</taxon>
        <taxon>Spirotrichea</taxon>
        <taxon>Stichotrichia</taxon>
        <taxon>Sporadotrichida</taxon>
        <taxon>Oxytrichidae</taxon>
        <taxon>Stylonychinae</taxon>
        <taxon>Stylonychia</taxon>
    </lineage>
</organism>
<accession>A0A078BDM6</accession>
<dbReference type="AlphaFoldDB" id="A0A078BDM6"/>
<evidence type="ECO:0000256" key="2">
    <source>
        <dbReference type="SAM" id="Phobius"/>
    </source>
</evidence>
<evidence type="ECO:0000256" key="1">
    <source>
        <dbReference type="ARBA" id="ARBA00022734"/>
    </source>
</evidence>
<reference evidence="3 4" key="1">
    <citation type="submission" date="2014-06" db="EMBL/GenBank/DDBJ databases">
        <authorList>
            <person name="Swart Estienne"/>
        </authorList>
    </citation>
    <scope>NUCLEOTIDE SEQUENCE [LARGE SCALE GENOMIC DNA]</scope>
    <source>
        <strain evidence="3 4">130c</strain>
    </source>
</reference>
<keyword evidence="2" id="KW-1133">Transmembrane helix</keyword>
<dbReference type="InterPro" id="IPR052321">
    <property type="entry name" value="PolyBind_ProtTraffic"/>
</dbReference>
<dbReference type="InterPro" id="IPR036404">
    <property type="entry name" value="Jacalin-like_lectin_dom_sf"/>
</dbReference>
<dbReference type="SUPFAM" id="SSF51101">
    <property type="entry name" value="Mannose-binding lectins"/>
    <property type="match status" value="1"/>
</dbReference>
<sequence>MIRVTTQKDDQFIYKPGQDTPRNSKLTKGFIGFIAAISMIAVTSINYSTDSQQSVLGFEDKIVTLSKVASQDQSLDTIINKLLRLDIKDCVQAIYDTFFDPQNLLADDLWDDAQIRMQNVLQVPANATLLEMLQSDRTYLGREIENYLKSKHVSNLYNAIKIANETLSLSIEQYYYQGYAAHYSQFGTILTVLQREFAYNLIKDNQSKVLQHDIETYQKNALNLYETLYNLTAQRYKLLVNQEIAKQTNLYTFVNGKVKSFIGSESQDFITESRAKVQYDILVKEANQVVITELDILILPSTKWHFFVNKNSSISYDPVPLKKAVLSYSANFGKGISYEELYPFDDEDLYIKHGDISMIKIRAGSMVNSLQFFYGIQTDELQRDSKYIFLAPGEKIIKIFLRAGDSLDGIGFVTNIGKRYWYGGSGGFYYEAVAPEDGYLAAVRGLQGKNQTGQINFIWVTYK</sequence>
<dbReference type="Gene3D" id="2.100.10.30">
    <property type="entry name" value="Jacalin-like lectin domain"/>
    <property type="match status" value="1"/>
</dbReference>
<gene>
    <name evidence="3" type="primary">Contig5453.g5826</name>
    <name evidence="3" type="ORF">STYLEM_20847</name>
</gene>
<keyword evidence="1" id="KW-0430">Lectin</keyword>
<dbReference type="GO" id="GO:0030246">
    <property type="term" value="F:carbohydrate binding"/>
    <property type="evidence" value="ECO:0007669"/>
    <property type="project" value="UniProtKB-KW"/>
</dbReference>
<dbReference type="OrthoDB" id="74460at2759"/>
<keyword evidence="2" id="KW-0472">Membrane</keyword>
<dbReference type="EMBL" id="CCKQ01019667">
    <property type="protein sequence ID" value="CDW91688.1"/>
    <property type="molecule type" value="Genomic_DNA"/>
</dbReference>
<proteinExistence type="predicted"/>
<protein>
    <recommendedName>
        <fullName evidence="5">Jacalin-type lectin domain-containing protein</fullName>
    </recommendedName>
</protein>
<dbReference type="PANTHER" id="PTHR33589:SF3">
    <property type="entry name" value="ZYMOGEN GRANULE MEMBRANE PROTEIN 16-LIKE"/>
    <property type="match status" value="1"/>
</dbReference>
<evidence type="ECO:0000313" key="4">
    <source>
        <dbReference type="Proteomes" id="UP000039865"/>
    </source>
</evidence>
<dbReference type="Proteomes" id="UP000039865">
    <property type="component" value="Unassembled WGS sequence"/>
</dbReference>